<gene>
    <name evidence="1" type="ORF">chiPu_0019307</name>
</gene>
<evidence type="ECO:0000313" key="1">
    <source>
        <dbReference type="EMBL" id="GCC20740.1"/>
    </source>
</evidence>
<proteinExistence type="predicted"/>
<reference evidence="1 2" key="1">
    <citation type="journal article" date="2018" name="Nat. Ecol. Evol.">
        <title>Shark genomes provide insights into elasmobranch evolution and the origin of vertebrates.</title>
        <authorList>
            <person name="Hara Y"/>
            <person name="Yamaguchi K"/>
            <person name="Onimaru K"/>
            <person name="Kadota M"/>
            <person name="Koyanagi M"/>
            <person name="Keeley SD"/>
            <person name="Tatsumi K"/>
            <person name="Tanaka K"/>
            <person name="Motone F"/>
            <person name="Kageyama Y"/>
            <person name="Nozu R"/>
            <person name="Adachi N"/>
            <person name="Nishimura O"/>
            <person name="Nakagawa R"/>
            <person name="Tanegashima C"/>
            <person name="Kiyatake I"/>
            <person name="Matsumoto R"/>
            <person name="Murakumo K"/>
            <person name="Nishida K"/>
            <person name="Terakita A"/>
            <person name="Kuratani S"/>
            <person name="Sato K"/>
            <person name="Hyodo S Kuraku.S."/>
        </authorList>
    </citation>
    <scope>NUCLEOTIDE SEQUENCE [LARGE SCALE GENOMIC DNA]</scope>
</reference>
<comment type="caution">
    <text evidence="1">The sequence shown here is derived from an EMBL/GenBank/DDBJ whole genome shotgun (WGS) entry which is preliminary data.</text>
</comment>
<sequence length="36" mass="3700">GGGGGIGNGRFVVRAPSAEFLRRRPEAQCEAGAQDI</sequence>
<dbReference type="EMBL" id="BEZZ01001923">
    <property type="protein sequence ID" value="GCC20740.1"/>
    <property type="molecule type" value="Genomic_DNA"/>
</dbReference>
<feature type="non-terminal residue" evidence="1">
    <location>
        <position position="1"/>
    </location>
</feature>
<dbReference type="AlphaFoldDB" id="A0A401RRH3"/>
<dbReference type="Proteomes" id="UP000287033">
    <property type="component" value="Unassembled WGS sequence"/>
</dbReference>
<evidence type="ECO:0000313" key="2">
    <source>
        <dbReference type="Proteomes" id="UP000287033"/>
    </source>
</evidence>
<accession>A0A401RRH3</accession>
<keyword evidence="2" id="KW-1185">Reference proteome</keyword>
<organism evidence="1 2">
    <name type="scientific">Chiloscyllium punctatum</name>
    <name type="common">Brownbanded bambooshark</name>
    <name type="synonym">Hemiscyllium punctatum</name>
    <dbReference type="NCBI Taxonomy" id="137246"/>
    <lineage>
        <taxon>Eukaryota</taxon>
        <taxon>Metazoa</taxon>
        <taxon>Chordata</taxon>
        <taxon>Craniata</taxon>
        <taxon>Vertebrata</taxon>
        <taxon>Chondrichthyes</taxon>
        <taxon>Elasmobranchii</taxon>
        <taxon>Galeomorphii</taxon>
        <taxon>Galeoidea</taxon>
        <taxon>Orectolobiformes</taxon>
        <taxon>Hemiscylliidae</taxon>
        <taxon>Chiloscyllium</taxon>
    </lineage>
</organism>
<protein>
    <submittedName>
        <fullName evidence="1">Uncharacterized protein</fullName>
    </submittedName>
</protein>
<name>A0A401RRH3_CHIPU</name>